<evidence type="ECO:0000256" key="1">
    <source>
        <dbReference type="ARBA" id="ARBA00008591"/>
    </source>
</evidence>
<reference evidence="2" key="2">
    <citation type="submission" date="2024-06" db="EMBL/GenBank/DDBJ databases">
        <authorList>
            <person name="Plum-Jensen L.E."/>
            <person name="Schramm A."/>
            <person name="Marshall I.P.G."/>
        </authorList>
    </citation>
    <scope>NUCLEOTIDE SEQUENCE</scope>
    <source>
        <strain evidence="2">Rat1</strain>
    </source>
</reference>
<dbReference type="InterPro" id="IPR018445">
    <property type="entry name" value="Put_Phosphate_transp_reg"/>
</dbReference>
<organism evidence="2">
    <name type="scientific">Candidatus Electrothrix aestuarii</name>
    <dbReference type="NCBI Taxonomy" id="3062594"/>
    <lineage>
        <taxon>Bacteria</taxon>
        <taxon>Pseudomonadati</taxon>
        <taxon>Thermodesulfobacteriota</taxon>
        <taxon>Desulfobulbia</taxon>
        <taxon>Desulfobulbales</taxon>
        <taxon>Desulfobulbaceae</taxon>
        <taxon>Candidatus Electrothrix</taxon>
    </lineage>
</organism>
<dbReference type="KEGG" id="eaj:Q3M24_09350"/>
<accession>A0AAU8M104</accession>
<evidence type="ECO:0000313" key="2">
    <source>
        <dbReference type="EMBL" id="XCN74925.1"/>
    </source>
</evidence>
<dbReference type="PANTHER" id="PTHR36536:SF3">
    <property type="entry name" value="UPF0111 PROTEIN HI_1603"/>
    <property type="match status" value="1"/>
</dbReference>
<gene>
    <name evidence="2" type="ORF">Q3M24_09350</name>
</gene>
<sequence length="228" mass="25991">MALKSISPLSGLLHKSPFKPIQEHMRTVFSCVSLLEPLFTALQAKDYAGVQKIAQQINELETAADKQKSTFRLNMPKTLFLPVDRRDLLKLLHDQDSLADNTEEISQILISRDMEVPEAIKDQLNVLLTNTLGICAEAKSIIEELDELVEVGFAGREHDKVISMIDNLRKSEHEIDQNMHRIRRSLFEVEDNLSPVSVIFWYKVIDLLGNMSDMAENMSDRLLLFLSK</sequence>
<dbReference type="PANTHER" id="PTHR36536">
    <property type="entry name" value="UPF0111 PROTEIN HI_1603"/>
    <property type="match status" value="1"/>
</dbReference>
<dbReference type="Pfam" id="PF01865">
    <property type="entry name" value="PhoU_div"/>
    <property type="match status" value="1"/>
</dbReference>
<dbReference type="Gene3D" id="1.20.58.220">
    <property type="entry name" value="Phosphate transport system protein phou homolog 2, domain 2"/>
    <property type="match status" value="1"/>
</dbReference>
<dbReference type="EMBL" id="CP159373">
    <property type="protein sequence ID" value="XCN74925.1"/>
    <property type="molecule type" value="Genomic_DNA"/>
</dbReference>
<proteinExistence type="inferred from homology"/>
<dbReference type="AlphaFoldDB" id="A0AAU8M104"/>
<dbReference type="SUPFAM" id="SSF109755">
    <property type="entry name" value="PhoU-like"/>
    <property type="match status" value="1"/>
</dbReference>
<dbReference type="InterPro" id="IPR038078">
    <property type="entry name" value="PhoU-like_sf"/>
</dbReference>
<dbReference type="NCBIfam" id="TIGR00153">
    <property type="entry name" value="TIGR00153 family protein"/>
    <property type="match status" value="1"/>
</dbReference>
<dbReference type="InterPro" id="IPR002727">
    <property type="entry name" value="DUF47"/>
</dbReference>
<protein>
    <submittedName>
        <fullName evidence="2">TIGR00153 family protein</fullName>
    </submittedName>
</protein>
<name>A0AAU8M104_9BACT</name>
<reference evidence="2" key="1">
    <citation type="journal article" date="2024" name="Syst. Appl. Microbiol.">
        <title>First single-strain enrichments of Electrothrix cable bacteria, description of E. aestuarii sp. nov. and E. rattekaaiensis sp. nov., and proposal of a cable bacteria taxonomy following the rules of the SeqCode.</title>
        <authorList>
            <person name="Plum-Jensen L.E."/>
            <person name="Schramm A."/>
            <person name="Marshall I.P.G."/>
        </authorList>
    </citation>
    <scope>NUCLEOTIDE SEQUENCE</scope>
    <source>
        <strain evidence="2">Rat1</strain>
    </source>
</reference>
<comment type="similarity">
    <text evidence="1">Belongs to the UPF0111 family.</text>
</comment>